<accession>A0A6J4K5X6</accession>
<feature type="non-terminal residue" evidence="2">
    <location>
        <position position="1"/>
    </location>
</feature>
<reference evidence="2" key="1">
    <citation type="submission" date="2020-02" db="EMBL/GenBank/DDBJ databases">
        <authorList>
            <person name="Meier V. D."/>
        </authorList>
    </citation>
    <scope>NUCLEOTIDE SEQUENCE</scope>
    <source>
        <strain evidence="2">AVDCRST_MAG54</strain>
    </source>
</reference>
<protein>
    <submittedName>
        <fullName evidence="2">Uncharacterized protein</fullName>
    </submittedName>
</protein>
<evidence type="ECO:0000256" key="1">
    <source>
        <dbReference type="SAM" id="MobiDB-lite"/>
    </source>
</evidence>
<dbReference type="EMBL" id="CADCTH010000610">
    <property type="protein sequence ID" value="CAA9295725.1"/>
    <property type="molecule type" value="Genomic_DNA"/>
</dbReference>
<name>A0A6J4K5X6_9PSEU</name>
<proteinExistence type="predicted"/>
<feature type="region of interest" description="Disordered" evidence="1">
    <location>
        <begin position="1"/>
        <end position="48"/>
    </location>
</feature>
<feature type="compositionally biased region" description="Low complexity" evidence="1">
    <location>
        <begin position="9"/>
        <end position="18"/>
    </location>
</feature>
<evidence type="ECO:0000313" key="2">
    <source>
        <dbReference type="EMBL" id="CAA9295725.1"/>
    </source>
</evidence>
<feature type="compositionally biased region" description="Basic residues" evidence="1">
    <location>
        <begin position="19"/>
        <end position="48"/>
    </location>
</feature>
<feature type="non-terminal residue" evidence="2">
    <location>
        <position position="48"/>
    </location>
</feature>
<organism evidence="2">
    <name type="scientific">uncultured Actinomycetospora sp</name>
    <dbReference type="NCBI Taxonomy" id="1135996"/>
    <lineage>
        <taxon>Bacteria</taxon>
        <taxon>Bacillati</taxon>
        <taxon>Actinomycetota</taxon>
        <taxon>Actinomycetes</taxon>
        <taxon>Pseudonocardiales</taxon>
        <taxon>Pseudonocardiaceae</taxon>
        <taxon>Actinomycetospora</taxon>
        <taxon>environmental samples</taxon>
    </lineage>
</organism>
<dbReference type="AlphaFoldDB" id="A0A6J4K5X6"/>
<gene>
    <name evidence="2" type="ORF">AVDCRST_MAG54-4831</name>
</gene>
<sequence length="48" mass="5621">DRRHHGAPLRHPAGGARARGSRRPGRHRLQQPPRRRRRRRAPLAHGRL</sequence>